<dbReference type="RefSeq" id="WP_104372641.1">
    <property type="nucleotide sequence ID" value="NZ_BFAV01000140.1"/>
</dbReference>
<dbReference type="FunFam" id="3.40.1010.10:FF:000007">
    <property type="entry name" value="Ribosomal RNA small subunit methyltransferase I"/>
    <property type="match status" value="1"/>
</dbReference>
<dbReference type="FunFam" id="3.30.950.10:FF:000002">
    <property type="entry name" value="Ribosomal RNA small subunit methyltransferase I"/>
    <property type="match status" value="1"/>
</dbReference>
<dbReference type="EMBL" id="BFAV01000140">
    <property type="protein sequence ID" value="GBF34366.1"/>
    <property type="molecule type" value="Genomic_DNA"/>
</dbReference>
<name>A0A2L2XJC9_9FIRM</name>
<sequence>MKLPEEKGKLYLCATPIGNLEDISRRVLRVLGEADLVAAEDTRQTMKLFSRFDIHTPLTSYHRHNIKTKGEHLLQQLLAGKSVALVSDAGMPGISDPGEELVALAVAAGVDVVPLPGPSAALTALVASGLPAGRFVFEGFLPARGKQRKLLLEELKGEKRTIILYESPHRIKSTLEDLLEALGDRRAAAARELTKKFEEIRRGTLSEILARCRETVPRGEFTLVVAGAESPAGEESAPADKTPEEQVLELEAAGIARKEAIKKIARSRGMDRRELYKIMTGVKNGD</sequence>
<dbReference type="PANTHER" id="PTHR46111:SF1">
    <property type="entry name" value="RIBOSOMAL RNA SMALL SUBUNIT METHYLTRANSFERASE I"/>
    <property type="match status" value="1"/>
</dbReference>
<evidence type="ECO:0000256" key="6">
    <source>
        <dbReference type="HAMAP-Rule" id="MF_01877"/>
    </source>
</evidence>
<evidence type="ECO:0000313" key="9">
    <source>
        <dbReference type="Proteomes" id="UP000239549"/>
    </source>
</evidence>
<evidence type="ECO:0000313" key="8">
    <source>
        <dbReference type="EMBL" id="GBF34366.1"/>
    </source>
</evidence>
<dbReference type="InterPro" id="IPR008189">
    <property type="entry name" value="rRNA_ssu_MeTfrase_I"/>
</dbReference>
<dbReference type="InterPro" id="IPR000878">
    <property type="entry name" value="4pyrrol_Mease"/>
</dbReference>
<protein>
    <recommendedName>
        <fullName evidence="6">Ribosomal RNA small subunit methyltransferase I</fullName>
        <ecNumber evidence="6">2.1.1.198</ecNumber>
    </recommendedName>
    <alternativeName>
        <fullName evidence="6">16S rRNA 2'-O-ribose C1402 methyltransferase</fullName>
    </alternativeName>
    <alternativeName>
        <fullName evidence="6">rRNA (cytidine-2'-O-)-methyltransferase RsmI</fullName>
    </alternativeName>
</protein>
<dbReference type="PROSITE" id="PS01296">
    <property type="entry name" value="RSMI"/>
    <property type="match status" value="1"/>
</dbReference>
<dbReference type="AlphaFoldDB" id="A0A2L2XJC9"/>
<comment type="subcellular location">
    <subcellularLocation>
        <location evidence="6">Cytoplasm</location>
    </subcellularLocation>
</comment>
<evidence type="ECO:0000256" key="1">
    <source>
        <dbReference type="ARBA" id="ARBA00022490"/>
    </source>
</evidence>
<dbReference type="Gene3D" id="3.40.1010.10">
    <property type="entry name" value="Cobalt-precorrin-4 Transmethylase, Domain 1"/>
    <property type="match status" value="1"/>
</dbReference>
<dbReference type="HAMAP" id="MF_01877">
    <property type="entry name" value="16SrRNA_methyltr_I"/>
    <property type="match status" value="1"/>
</dbReference>
<dbReference type="Pfam" id="PF00590">
    <property type="entry name" value="TP_methylase"/>
    <property type="match status" value="1"/>
</dbReference>
<evidence type="ECO:0000256" key="3">
    <source>
        <dbReference type="ARBA" id="ARBA00022603"/>
    </source>
</evidence>
<keyword evidence="4 6" id="KW-0808">Transferase</keyword>
<accession>A0A2L2XJC9</accession>
<keyword evidence="1 6" id="KW-0963">Cytoplasm</keyword>
<dbReference type="InterPro" id="IPR035996">
    <property type="entry name" value="4pyrrol_Methylase_sf"/>
</dbReference>
<dbReference type="InterPro" id="IPR014777">
    <property type="entry name" value="4pyrrole_Mease_sub1"/>
</dbReference>
<dbReference type="Proteomes" id="UP000239549">
    <property type="component" value="Unassembled WGS sequence"/>
</dbReference>
<evidence type="ECO:0000256" key="5">
    <source>
        <dbReference type="ARBA" id="ARBA00022691"/>
    </source>
</evidence>
<reference evidence="9" key="1">
    <citation type="submission" date="2018-02" db="EMBL/GenBank/DDBJ databases">
        <title>Genome sequence of Desulfocucumis palustris strain NAW-5.</title>
        <authorList>
            <person name="Watanabe M."/>
            <person name="Kojima H."/>
            <person name="Fukui M."/>
        </authorList>
    </citation>
    <scope>NUCLEOTIDE SEQUENCE [LARGE SCALE GENOMIC DNA]</scope>
    <source>
        <strain evidence="9">NAW-5</strain>
    </source>
</reference>
<dbReference type="PIRSF" id="PIRSF005917">
    <property type="entry name" value="MTase_YraL"/>
    <property type="match status" value="1"/>
</dbReference>
<comment type="caution">
    <text evidence="8">The sequence shown here is derived from an EMBL/GenBank/DDBJ whole genome shotgun (WGS) entry which is preliminary data.</text>
</comment>
<dbReference type="Gene3D" id="3.30.950.10">
    <property type="entry name" value="Methyltransferase, Cobalt-precorrin-4 Transmethylase, Domain 2"/>
    <property type="match status" value="1"/>
</dbReference>
<dbReference type="GO" id="GO:0005737">
    <property type="term" value="C:cytoplasm"/>
    <property type="evidence" value="ECO:0007669"/>
    <property type="project" value="UniProtKB-SubCell"/>
</dbReference>
<keyword evidence="9" id="KW-1185">Reference proteome</keyword>
<proteinExistence type="inferred from homology"/>
<dbReference type="EC" id="2.1.1.198" evidence="6"/>
<keyword evidence="2 6" id="KW-0698">rRNA processing</keyword>
<dbReference type="GO" id="GO:0070677">
    <property type="term" value="F:rRNA (cytosine-2'-O-)-methyltransferase activity"/>
    <property type="evidence" value="ECO:0007669"/>
    <property type="project" value="UniProtKB-UniRule"/>
</dbReference>
<dbReference type="InterPro" id="IPR014776">
    <property type="entry name" value="4pyrrole_Mease_sub2"/>
</dbReference>
<comment type="similarity">
    <text evidence="6">Belongs to the methyltransferase superfamily. RsmI family.</text>
</comment>
<feature type="domain" description="Tetrapyrrole methylase" evidence="7">
    <location>
        <begin position="9"/>
        <end position="208"/>
    </location>
</feature>
<dbReference type="CDD" id="cd11648">
    <property type="entry name" value="RsmI"/>
    <property type="match status" value="1"/>
</dbReference>
<dbReference type="SUPFAM" id="SSF53790">
    <property type="entry name" value="Tetrapyrrole methylase"/>
    <property type="match status" value="1"/>
</dbReference>
<evidence type="ECO:0000256" key="4">
    <source>
        <dbReference type="ARBA" id="ARBA00022679"/>
    </source>
</evidence>
<gene>
    <name evidence="6" type="primary">rsmI</name>
    <name evidence="8" type="ORF">DCCM_3478</name>
</gene>
<comment type="catalytic activity">
    <reaction evidence="6">
        <text>cytidine(1402) in 16S rRNA + S-adenosyl-L-methionine = 2'-O-methylcytidine(1402) in 16S rRNA + S-adenosyl-L-homocysteine + H(+)</text>
        <dbReference type="Rhea" id="RHEA:42924"/>
        <dbReference type="Rhea" id="RHEA-COMP:10285"/>
        <dbReference type="Rhea" id="RHEA-COMP:10286"/>
        <dbReference type="ChEBI" id="CHEBI:15378"/>
        <dbReference type="ChEBI" id="CHEBI:57856"/>
        <dbReference type="ChEBI" id="CHEBI:59789"/>
        <dbReference type="ChEBI" id="CHEBI:74495"/>
        <dbReference type="ChEBI" id="CHEBI:82748"/>
        <dbReference type="EC" id="2.1.1.198"/>
    </reaction>
</comment>
<dbReference type="NCBIfam" id="TIGR00096">
    <property type="entry name" value="16S rRNA (cytidine(1402)-2'-O)-methyltransferase"/>
    <property type="match status" value="1"/>
</dbReference>
<dbReference type="InterPro" id="IPR018063">
    <property type="entry name" value="SAM_MeTrfase_RsmI_CS"/>
</dbReference>
<organism evidence="8 9">
    <name type="scientific">Desulfocucumis palustris</name>
    <dbReference type="NCBI Taxonomy" id="1898651"/>
    <lineage>
        <taxon>Bacteria</taxon>
        <taxon>Bacillati</taxon>
        <taxon>Bacillota</taxon>
        <taxon>Clostridia</taxon>
        <taxon>Eubacteriales</taxon>
        <taxon>Desulfocucumaceae</taxon>
        <taxon>Desulfocucumis</taxon>
    </lineage>
</organism>
<evidence type="ECO:0000256" key="2">
    <source>
        <dbReference type="ARBA" id="ARBA00022552"/>
    </source>
</evidence>
<keyword evidence="3 6" id="KW-0489">Methyltransferase</keyword>
<dbReference type="OrthoDB" id="9809084at2"/>
<dbReference type="PANTHER" id="PTHR46111">
    <property type="entry name" value="RIBOSOMAL RNA SMALL SUBUNIT METHYLTRANSFERASE I"/>
    <property type="match status" value="1"/>
</dbReference>
<evidence type="ECO:0000259" key="7">
    <source>
        <dbReference type="Pfam" id="PF00590"/>
    </source>
</evidence>
<comment type="function">
    <text evidence="6">Catalyzes the 2'-O-methylation of the ribose of cytidine 1402 (C1402) in 16S rRNA.</text>
</comment>
<keyword evidence="5 6" id="KW-0949">S-adenosyl-L-methionine</keyword>